<dbReference type="EMBL" id="VDEP01000102">
    <property type="protein sequence ID" value="KAA1131873.1"/>
    <property type="molecule type" value="Genomic_DNA"/>
</dbReference>
<evidence type="ECO:0000313" key="1">
    <source>
        <dbReference type="EMBL" id="KAA1131873.1"/>
    </source>
</evidence>
<reference evidence="1 2" key="1">
    <citation type="submission" date="2019-05" db="EMBL/GenBank/DDBJ databases">
        <title>Emergence of the Ug99 lineage of the wheat stem rust pathogen through somatic hybridization.</title>
        <authorList>
            <person name="Li F."/>
            <person name="Upadhyaya N.M."/>
            <person name="Sperschneider J."/>
            <person name="Matny O."/>
            <person name="Nguyen-Phuc H."/>
            <person name="Mago R."/>
            <person name="Raley C."/>
            <person name="Miller M.E."/>
            <person name="Silverstein K.A.T."/>
            <person name="Henningsen E."/>
            <person name="Hirsch C.D."/>
            <person name="Visser B."/>
            <person name="Pretorius Z.A."/>
            <person name="Steffenson B.J."/>
            <person name="Schwessinger B."/>
            <person name="Dodds P.N."/>
            <person name="Figueroa M."/>
        </authorList>
    </citation>
    <scope>NUCLEOTIDE SEQUENCE [LARGE SCALE GENOMIC DNA]</scope>
    <source>
        <strain evidence="1 2">Ug99</strain>
    </source>
</reference>
<evidence type="ECO:0000313" key="2">
    <source>
        <dbReference type="Proteomes" id="UP000325313"/>
    </source>
</evidence>
<proteinExistence type="predicted"/>
<protein>
    <submittedName>
        <fullName evidence="1">Uncharacterized protein</fullName>
    </submittedName>
</protein>
<gene>
    <name evidence="1" type="ORF">PGTUg99_050190</name>
</gene>
<dbReference type="AlphaFoldDB" id="A0A5B0S445"/>
<sequence>MPEVLPFFRQIDLTIAEEAKRYYHNHPDNITVTERVEKIKVVEAEDRFWNYIQTKCYHFTLHSTYSPDYILINLVEEDVSIVEKTVETNRNNFFTALEETPKYRTLPTKILSRTVRYYSLPPFTACSPPQPNSIIIDLTDLE</sequence>
<organism evidence="1 2">
    <name type="scientific">Puccinia graminis f. sp. tritici</name>
    <dbReference type="NCBI Taxonomy" id="56615"/>
    <lineage>
        <taxon>Eukaryota</taxon>
        <taxon>Fungi</taxon>
        <taxon>Dikarya</taxon>
        <taxon>Basidiomycota</taxon>
        <taxon>Pucciniomycotina</taxon>
        <taxon>Pucciniomycetes</taxon>
        <taxon>Pucciniales</taxon>
        <taxon>Pucciniaceae</taxon>
        <taxon>Puccinia</taxon>
    </lineage>
</organism>
<accession>A0A5B0S445</accession>
<name>A0A5B0S445_PUCGR</name>
<dbReference type="Proteomes" id="UP000325313">
    <property type="component" value="Unassembled WGS sequence"/>
</dbReference>
<comment type="caution">
    <text evidence="1">The sequence shown here is derived from an EMBL/GenBank/DDBJ whole genome shotgun (WGS) entry which is preliminary data.</text>
</comment>